<dbReference type="GO" id="GO:0035515">
    <property type="term" value="F:oxidative RNA demethylase activity"/>
    <property type="evidence" value="ECO:0007669"/>
    <property type="project" value="TreeGrafter"/>
</dbReference>
<feature type="binding site" evidence="5">
    <location>
        <position position="141"/>
    </location>
    <ligand>
        <name>substrate</name>
    </ligand>
</feature>
<dbReference type="GO" id="GO:0005737">
    <property type="term" value="C:cytoplasm"/>
    <property type="evidence" value="ECO:0007669"/>
    <property type="project" value="TreeGrafter"/>
</dbReference>
<feature type="binding site" evidence="6">
    <location>
        <position position="193"/>
    </location>
    <ligand>
        <name>Fe cation</name>
        <dbReference type="ChEBI" id="CHEBI:24875"/>
        <note>catalytic</note>
    </ligand>
</feature>
<evidence type="ECO:0000256" key="3">
    <source>
        <dbReference type="ARBA" id="ARBA00023002"/>
    </source>
</evidence>
<evidence type="ECO:0000256" key="5">
    <source>
        <dbReference type="PIRSR" id="PIRSR604574-1"/>
    </source>
</evidence>
<dbReference type="OrthoDB" id="9796932at2"/>
<feature type="binding site" evidence="6">
    <location>
        <position position="137"/>
    </location>
    <ligand>
        <name>Fe cation</name>
        <dbReference type="ChEBI" id="CHEBI:24875"/>
        <note>catalytic</note>
    </ligand>
</feature>
<evidence type="ECO:0000256" key="1">
    <source>
        <dbReference type="ARBA" id="ARBA00022723"/>
    </source>
</evidence>
<dbReference type="GO" id="GO:0008198">
    <property type="term" value="F:ferrous iron binding"/>
    <property type="evidence" value="ECO:0007669"/>
    <property type="project" value="TreeGrafter"/>
</dbReference>
<dbReference type="EMBL" id="FZOS01000002">
    <property type="protein sequence ID" value="SNS17639.1"/>
    <property type="molecule type" value="Genomic_DNA"/>
</dbReference>
<dbReference type="SUPFAM" id="SSF51197">
    <property type="entry name" value="Clavaminate synthase-like"/>
    <property type="match status" value="1"/>
</dbReference>
<dbReference type="Gene3D" id="2.60.120.590">
    <property type="entry name" value="Alpha-ketoglutarate-dependent dioxygenase AlkB-like"/>
    <property type="match status" value="1"/>
</dbReference>
<evidence type="ECO:0000256" key="6">
    <source>
        <dbReference type="PIRSR" id="PIRSR604574-2"/>
    </source>
</evidence>
<dbReference type="InterPro" id="IPR037151">
    <property type="entry name" value="AlkB-like_sf"/>
</dbReference>
<dbReference type="PANTHER" id="PTHR16557:SF2">
    <property type="entry name" value="NUCLEIC ACID DIOXYGENASE ALKBH1"/>
    <property type="match status" value="1"/>
</dbReference>
<dbReference type="Pfam" id="PF13532">
    <property type="entry name" value="2OG-FeII_Oxy_2"/>
    <property type="match status" value="1"/>
</dbReference>
<feature type="binding site" evidence="5">
    <location>
        <position position="167"/>
    </location>
    <ligand>
        <name>substrate</name>
    </ligand>
</feature>
<keyword evidence="9" id="KW-1185">Reference proteome</keyword>
<protein>
    <submittedName>
        <fullName evidence="8">DNA-N1-methyladenine dioxygenase</fullName>
    </submittedName>
</protein>
<dbReference type="Proteomes" id="UP000198281">
    <property type="component" value="Unassembled WGS sequence"/>
</dbReference>
<feature type="binding site" evidence="6">
    <location>
        <position position="139"/>
    </location>
    <ligand>
        <name>Fe cation</name>
        <dbReference type="ChEBI" id="CHEBI:24875"/>
        <note>catalytic</note>
    </ligand>
</feature>
<dbReference type="InterPro" id="IPR004574">
    <property type="entry name" value="Alkb"/>
</dbReference>
<accession>A0A239CCD9</accession>
<sequence length="257" mass="27668">MTRHEAMATDLFDDDRRDLVLAPGAMVLGGFAADKAGALLDAVARIVAQAPLRHLVTPGGWRMSVAMTNCGRVGWVSDRRGYRYDAIDPESGQPWPAMPPVFAELAGAAADAAGFAGFAPDCCLINHYAPGARLSLHQDRDEQDRTAPIVSISLGLPATFLWGGARRGDRPRRLRLAHGDAVVWGGPARFAFHGVDPIPDGTHPLTGRARINLTFRKVFRPAAYASRTASNRGRRRWFPPETCLSGHADIADARGAA</sequence>
<evidence type="ECO:0000313" key="9">
    <source>
        <dbReference type="Proteomes" id="UP000198281"/>
    </source>
</evidence>
<proteinExistence type="predicted"/>
<evidence type="ECO:0000259" key="7">
    <source>
        <dbReference type="PROSITE" id="PS51471"/>
    </source>
</evidence>
<dbReference type="RefSeq" id="WP_089218124.1">
    <property type="nucleotide sequence ID" value="NZ_FZOS01000002.1"/>
</dbReference>
<gene>
    <name evidence="8" type="ORF">SAMN06295912_102119</name>
</gene>
<dbReference type="AlphaFoldDB" id="A0A239CCD9"/>
<keyword evidence="2 8" id="KW-0223">Dioxygenase</keyword>
<feature type="binding site" evidence="5">
    <location>
        <begin position="126"/>
        <end position="128"/>
    </location>
    <ligand>
        <name>2-oxoglutarate</name>
        <dbReference type="ChEBI" id="CHEBI:16810"/>
    </ligand>
</feature>
<keyword evidence="3" id="KW-0560">Oxidoreductase</keyword>
<evidence type="ECO:0000256" key="4">
    <source>
        <dbReference type="ARBA" id="ARBA00023004"/>
    </source>
</evidence>
<dbReference type="InterPro" id="IPR027450">
    <property type="entry name" value="AlkB-like"/>
</dbReference>
<feature type="domain" description="Fe2OG dioxygenase" evidence="7">
    <location>
        <begin position="119"/>
        <end position="219"/>
    </location>
</feature>
<organism evidence="8 9">
    <name type="scientific">Edaphosphingomonas laterariae</name>
    <dbReference type="NCBI Taxonomy" id="861865"/>
    <lineage>
        <taxon>Bacteria</taxon>
        <taxon>Pseudomonadati</taxon>
        <taxon>Pseudomonadota</taxon>
        <taxon>Alphaproteobacteria</taxon>
        <taxon>Sphingomonadales</taxon>
        <taxon>Rhizorhabdaceae</taxon>
        <taxon>Edaphosphingomonas</taxon>
    </lineage>
</organism>
<reference evidence="9" key="1">
    <citation type="submission" date="2017-06" db="EMBL/GenBank/DDBJ databases">
        <authorList>
            <person name="Varghese N."/>
            <person name="Submissions S."/>
        </authorList>
    </citation>
    <scope>NUCLEOTIDE SEQUENCE [LARGE SCALE GENOMIC DNA]</scope>
    <source>
        <strain evidence="9">LNB2</strain>
    </source>
</reference>
<dbReference type="GO" id="GO:0035513">
    <property type="term" value="P:oxidative RNA demethylation"/>
    <property type="evidence" value="ECO:0007669"/>
    <property type="project" value="TreeGrafter"/>
</dbReference>
<dbReference type="PANTHER" id="PTHR16557">
    <property type="entry name" value="ALKYLATED DNA REPAIR PROTEIN ALKB-RELATED"/>
    <property type="match status" value="1"/>
</dbReference>
<dbReference type="GO" id="GO:0035516">
    <property type="term" value="F:broad specificity oxidative DNA demethylase activity"/>
    <property type="evidence" value="ECO:0007669"/>
    <property type="project" value="TreeGrafter"/>
</dbReference>
<evidence type="ECO:0000313" key="8">
    <source>
        <dbReference type="EMBL" id="SNS17639.1"/>
    </source>
</evidence>
<keyword evidence="4 6" id="KW-0408">Iron</keyword>
<feature type="binding site" evidence="5">
    <location>
        <position position="75"/>
    </location>
    <ligand>
        <name>substrate</name>
    </ligand>
</feature>
<feature type="binding site" evidence="5">
    <location>
        <begin position="210"/>
        <end position="216"/>
    </location>
    <ligand>
        <name>2-oxoglutarate</name>
        <dbReference type="ChEBI" id="CHEBI:16810"/>
    </ligand>
</feature>
<dbReference type="PROSITE" id="PS51471">
    <property type="entry name" value="FE2OG_OXY"/>
    <property type="match status" value="1"/>
</dbReference>
<dbReference type="NCBIfam" id="NF011930">
    <property type="entry name" value="PRK15401.1"/>
    <property type="match status" value="1"/>
</dbReference>
<comment type="cofactor">
    <cofactor evidence="6">
        <name>Fe(2+)</name>
        <dbReference type="ChEBI" id="CHEBI:29033"/>
    </cofactor>
    <text evidence="6">Binds 1 Fe(2+) ion per subunit.</text>
</comment>
<name>A0A239CCD9_9SPHN</name>
<feature type="binding site" evidence="5">
    <location>
        <begin position="82"/>
        <end position="84"/>
    </location>
    <ligand>
        <name>substrate</name>
    </ligand>
</feature>
<evidence type="ECO:0000256" key="2">
    <source>
        <dbReference type="ARBA" id="ARBA00022964"/>
    </source>
</evidence>
<dbReference type="InterPro" id="IPR005123">
    <property type="entry name" value="Oxoglu/Fe-dep_dioxygenase_dom"/>
</dbReference>
<keyword evidence="1 6" id="KW-0479">Metal-binding</keyword>